<name>A0A024TSZ9_9STRA</name>
<dbReference type="GeneID" id="20086683"/>
<sequence length="115" mass="13032">MPARTRREIPYETKLKVVNHLIQFMALGKLKRGAISSTAALFGLHRDTVSKSWSSFRDLDSMKLESVFLTFQAVMRLVLEKKYGNQFRLPHLSKDALRRAGTPVVNVSCPTSLLL</sequence>
<dbReference type="AlphaFoldDB" id="A0A024TSZ9"/>
<gene>
    <name evidence="1" type="ORF">H310_09633</name>
</gene>
<dbReference type="EMBL" id="KI913973">
    <property type="protein sequence ID" value="ETV97275.1"/>
    <property type="molecule type" value="Genomic_DNA"/>
</dbReference>
<reference evidence="1" key="1">
    <citation type="submission" date="2013-12" db="EMBL/GenBank/DDBJ databases">
        <title>The Genome Sequence of Aphanomyces invadans NJM9701.</title>
        <authorList>
            <consortium name="The Broad Institute Genomics Platform"/>
            <person name="Russ C."/>
            <person name="Tyler B."/>
            <person name="van West P."/>
            <person name="Dieguez-Uribeondo J."/>
            <person name="Young S.K."/>
            <person name="Zeng Q."/>
            <person name="Gargeya S."/>
            <person name="Fitzgerald M."/>
            <person name="Abouelleil A."/>
            <person name="Alvarado L."/>
            <person name="Chapman S.B."/>
            <person name="Gainer-Dewar J."/>
            <person name="Goldberg J."/>
            <person name="Griggs A."/>
            <person name="Gujja S."/>
            <person name="Hansen M."/>
            <person name="Howarth C."/>
            <person name="Imamovic A."/>
            <person name="Ireland A."/>
            <person name="Larimer J."/>
            <person name="McCowan C."/>
            <person name="Murphy C."/>
            <person name="Pearson M."/>
            <person name="Poon T.W."/>
            <person name="Priest M."/>
            <person name="Roberts A."/>
            <person name="Saif S."/>
            <person name="Shea T."/>
            <person name="Sykes S."/>
            <person name="Wortman J."/>
            <person name="Nusbaum C."/>
            <person name="Birren B."/>
        </authorList>
    </citation>
    <scope>NUCLEOTIDE SEQUENCE [LARGE SCALE GENOMIC DNA]</scope>
    <source>
        <strain evidence="1">NJM9701</strain>
    </source>
</reference>
<dbReference type="VEuPathDB" id="FungiDB:H310_09633"/>
<protein>
    <submittedName>
        <fullName evidence="1">Uncharacterized protein</fullName>
    </submittedName>
</protein>
<proteinExistence type="predicted"/>
<accession>A0A024TSZ9</accession>
<evidence type="ECO:0000313" key="1">
    <source>
        <dbReference type="EMBL" id="ETV97275.1"/>
    </source>
</evidence>
<dbReference type="RefSeq" id="XP_008873983.1">
    <property type="nucleotide sequence ID" value="XM_008875761.1"/>
</dbReference>
<organism evidence="1">
    <name type="scientific">Aphanomyces invadans</name>
    <dbReference type="NCBI Taxonomy" id="157072"/>
    <lineage>
        <taxon>Eukaryota</taxon>
        <taxon>Sar</taxon>
        <taxon>Stramenopiles</taxon>
        <taxon>Oomycota</taxon>
        <taxon>Saprolegniomycetes</taxon>
        <taxon>Saprolegniales</taxon>
        <taxon>Verrucalvaceae</taxon>
        <taxon>Aphanomyces</taxon>
    </lineage>
</organism>